<evidence type="ECO:0000256" key="2">
    <source>
        <dbReference type="SAM" id="Phobius"/>
    </source>
</evidence>
<keyword evidence="2" id="KW-0472">Membrane</keyword>
<feature type="compositionally biased region" description="Polar residues" evidence="1">
    <location>
        <begin position="1"/>
        <end position="18"/>
    </location>
</feature>
<accession>A0A9N8EGH6</accession>
<keyword evidence="2" id="KW-0812">Transmembrane</keyword>
<gene>
    <name evidence="3" type="ORF">SEMRO_966_G225670.1</name>
</gene>
<reference evidence="3" key="1">
    <citation type="submission" date="2020-06" db="EMBL/GenBank/DDBJ databases">
        <authorList>
            <consortium name="Plant Systems Biology data submission"/>
        </authorList>
    </citation>
    <scope>NUCLEOTIDE SEQUENCE</scope>
    <source>
        <strain evidence="3">D6</strain>
    </source>
</reference>
<dbReference type="EMBL" id="CAICTM010000964">
    <property type="protein sequence ID" value="CAB9518821.1"/>
    <property type="molecule type" value="Genomic_DNA"/>
</dbReference>
<keyword evidence="2" id="KW-1133">Transmembrane helix</keyword>
<organism evidence="3 4">
    <name type="scientific">Seminavis robusta</name>
    <dbReference type="NCBI Taxonomy" id="568900"/>
    <lineage>
        <taxon>Eukaryota</taxon>
        <taxon>Sar</taxon>
        <taxon>Stramenopiles</taxon>
        <taxon>Ochrophyta</taxon>
        <taxon>Bacillariophyta</taxon>
        <taxon>Bacillariophyceae</taxon>
        <taxon>Bacillariophycidae</taxon>
        <taxon>Naviculales</taxon>
        <taxon>Naviculaceae</taxon>
        <taxon>Seminavis</taxon>
    </lineage>
</organism>
<dbReference type="OrthoDB" id="10673638at2759"/>
<feature type="region of interest" description="Disordered" evidence="1">
    <location>
        <begin position="1"/>
        <end position="34"/>
    </location>
</feature>
<sequence>MERQSSNLSPKPSRSPGSFSHPGSVPTSPIARRRKSNNKSGAAIFVFLRALSILGPLGFLGNIVYFQFYFPYNDQEGNSELVHGFSISFKGGLQRVHSYIDPHGRKMTGRDDITDDFTENNNNLPEVLSGTAVLHRLQKQAAFSWKECGSSSRATVALAKQLSGNQGQLRATSETLLEPFELKDTLLQLQTGKRRRLQEANNTSSSNGGIEQCQVPQPGSLECQESTYAMIVTFQGECNFRQLFMNLLAFLTFPSVSDIIVLMPHDDWGFEEHSTVDVKYKERLKAWHNDKQHKVWMIGLPQTLTDEGKYSFDFIVHKVMVRLGSAKAILFMDGSTLWNGNLRGIHAGFELWKQHPHALVAAAAAPSKQEDCPQGSSSSSWAAFCQSSSSPIPNEMNKLHHQYQNVLDMNGVFVHRDLLCLLRQPPLSTILIQSVWRVLDDYRSDQSTSAYIRAIMATTLLQLSGPKPPLLFPPRIARPKNETKDYNDYWHYMAPLKEREWLEALRANNTQTQDQVLVELLGYFGTGLSTTIGHHHAPYWCSSGQTEKGVYFMSDMAWIGPNSRC</sequence>
<dbReference type="Proteomes" id="UP001153069">
    <property type="component" value="Unassembled WGS sequence"/>
</dbReference>
<keyword evidence="4" id="KW-1185">Reference proteome</keyword>
<proteinExistence type="predicted"/>
<evidence type="ECO:0000313" key="4">
    <source>
        <dbReference type="Proteomes" id="UP001153069"/>
    </source>
</evidence>
<evidence type="ECO:0000256" key="1">
    <source>
        <dbReference type="SAM" id="MobiDB-lite"/>
    </source>
</evidence>
<protein>
    <submittedName>
        <fullName evidence="3">Uncharacterized protein</fullName>
    </submittedName>
</protein>
<name>A0A9N8EGH6_9STRA</name>
<feature type="transmembrane region" description="Helical" evidence="2">
    <location>
        <begin position="42"/>
        <end position="66"/>
    </location>
</feature>
<evidence type="ECO:0000313" key="3">
    <source>
        <dbReference type="EMBL" id="CAB9518821.1"/>
    </source>
</evidence>
<dbReference type="AlphaFoldDB" id="A0A9N8EGH6"/>
<comment type="caution">
    <text evidence="3">The sequence shown here is derived from an EMBL/GenBank/DDBJ whole genome shotgun (WGS) entry which is preliminary data.</text>
</comment>